<proteinExistence type="predicted"/>
<dbReference type="EMBL" id="CAXKWB010009807">
    <property type="protein sequence ID" value="CAL4096142.1"/>
    <property type="molecule type" value="Genomic_DNA"/>
</dbReference>
<protein>
    <submittedName>
        <fullName evidence="3">Uncharacterized protein</fullName>
    </submittedName>
</protein>
<organism evidence="3 4">
    <name type="scientific">Meganyctiphanes norvegica</name>
    <name type="common">Northern krill</name>
    <name type="synonym">Thysanopoda norvegica</name>
    <dbReference type="NCBI Taxonomy" id="48144"/>
    <lineage>
        <taxon>Eukaryota</taxon>
        <taxon>Metazoa</taxon>
        <taxon>Ecdysozoa</taxon>
        <taxon>Arthropoda</taxon>
        <taxon>Crustacea</taxon>
        <taxon>Multicrustacea</taxon>
        <taxon>Malacostraca</taxon>
        <taxon>Eumalacostraca</taxon>
        <taxon>Eucarida</taxon>
        <taxon>Euphausiacea</taxon>
        <taxon>Euphausiidae</taxon>
        <taxon>Meganyctiphanes</taxon>
    </lineage>
</organism>
<dbReference type="AlphaFoldDB" id="A0AAV2QPP2"/>
<evidence type="ECO:0000313" key="3">
    <source>
        <dbReference type="EMBL" id="CAL4096142.1"/>
    </source>
</evidence>
<feature type="region of interest" description="Disordered" evidence="1">
    <location>
        <begin position="77"/>
        <end position="114"/>
    </location>
</feature>
<accession>A0AAV2QPP2</accession>
<feature type="transmembrane region" description="Helical" evidence="2">
    <location>
        <begin position="30"/>
        <end position="49"/>
    </location>
</feature>
<keyword evidence="2" id="KW-1133">Transmembrane helix</keyword>
<name>A0AAV2QPP2_MEGNR</name>
<evidence type="ECO:0000256" key="2">
    <source>
        <dbReference type="SAM" id="Phobius"/>
    </source>
</evidence>
<comment type="caution">
    <text evidence="3">The sequence shown here is derived from an EMBL/GenBank/DDBJ whole genome shotgun (WGS) entry which is preliminary data.</text>
</comment>
<keyword evidence="2" id="KW-0812">Transmembrane</keyword>
<feature type="compositionally biased region" description="Polar residues" evidence="1">
    <location>
        <begin position="81"/>
        <end position="111"/>
    </location>
</feature>
<keyword evidence="2" id="KW-0472">Membrane</keyword>
<reference evidence="3 4" key="1">
    <citation type="submission" date="2024-05" db="EMBL/GenBank/DDBJ databases">
        <authorList>
            <person name="Wallberg A."/>
        </authorList>
    </citation>
    <scope>NUCLEOTIDE SEQUENCE [LARGE SCALE GENOMIC DNA]</scope>
</reference>
<keyword evidence="4" id="KW-1185">Reference proteome</keyword>
<dbReference type="Proteomes" id="UP001497623">
    <property type="component" value="Unassembled WGS sequence"/>
</dbReference>
<gene>
    <name evidence="3" type="ORF">MNOR_LOCUS15579</name>
</gene>
<evidence type="ECO:0000256" key="1">
    <source>
        <dbReference type="SAM" id="MobiDB-lite"/>
    </source>
</evidence>
<evidence type="ECO:0000313" key="4">
    <source>
        <dbReference type="Proteomes" id="UP001497623"/>
    </source>
</evidence>
<sequence>QCDGNASAVPHAMLVVQKIQKMHEGVKEQALWYVGVVLSLYLLGIIIIIKKSGKSERSGAMSAIVYCFSRNNCCKSKCSRKQSTSGQSSTTPRITISQQNQQSIPMPTGTTDPKCKVLLEPPDITSEEVSMMTSVTMT</sequence>
<feature type="non-terminal residue" evidence="3">
    <location>
        <position position="1"/>
    </location>
</feature>